<gene>
    <name evidence="2" type="ORF">ETSY2_41950</name>
</gene>
<dbReference type="HOGENOM" id="CLU_1829325_0_0_7"/>
<name>W4LLR6_9BACT</name>
<dbReference type="PANTHER" id="PTHR33619:SF3">
    <property type="entry name" value="POLYSACCHARIDE EXPORT PROTEIN GFCE-RELATED"/>
    <property type="match status" value="1"/>
</dbReference>
<keyword evidence="3" id="KW-1185">Reference proteome</keyword>
<evidence type="ECO:0000313" key="2">
    <source>
        <dbReference type="EMBL" id="ETW98922.1"/>
    </source>
</evidence>
<feature type="non-terminal residue" evidence="2">
    <location>
        <position position="1"/>
    </location>
</feature>
<evidence type="ECO:0000259" key="1">
    <source>
        <dbReference type="Pfam" id="PF22461"/>
    </source>
</evidence>
<accession>W4LLR6</accession>
<dbReference type="Proteomes" id="UP000019140">
    <property type="component" value="Unassembled WGS sequence"/>
</dbReference>
<organism evidence="2 3">
    <name type="scientific">Candidatus Entotheonella gemina</name>
    <dbReference type="NCBI Taxonomy" id="1429439"/>
    <lineage>
        <taxon>Bacteria</taxon>
        <taxon>Pseudomonadati</taxon>
        <taxon>Nitrospinota/Tectimicrobiota group</taxon>
        <taxon>Candidatus Tectimicrobiota</taxon>
        <taxon>Candidatus Entotheonellia</taxon>
        <taxon>Candidatus Entotheonellales</taxon>
        <taxon>Candidatus Entotheonellaceae</taxon>
        <taxon>Candidatus Entotheonella</taxon>
    </lineage>
</organism>
<dbReference type="PANTHER" id="PTHR33619">
    <property type="entry name" value="POLYSACCHARIDE EXPORT PROTEIN GFCE-RELATED"/>
    <property type="match status" value="1"/>
</dbReference>
<sequence>VSIFRRVSAPDEQGAKRHDVRAIHVDLNDLLRRGNIANNLILQAQDVVYIPKPDAVFVFGEVAKAGPVPLPEGGMSLVEAINKAGGVSKFASSKRTRVLRMVNGQEKVIQVDMAAVIRGDLGKDITLRSNDIVIVPESVF</sequence>
<dbReference type="InterPro" id="IPR049712">
    <property type="entry name" value="Poly_export"/>
</dbReference>
<dbReference type="Pfam" id="PF22461">
    <property type="entry name" value="SLBB_2"/>
    <property type="match status" value="1"/>
</dbReference>
<dbReference type="Gene3D" id="3.10.560.10">
    <property type="entry name" value="Outer membrane lipoprotein wza domain like"/>
    <property type="match status" value="2"/>
</dbReference>
<evidence type="ECO:0000313" key="3">
    <source>
        <dbReference type="Proteomes" id="UP000019140"/>
    </source>
</evidence>
<dbReference type="EMBL" id="AZHX01001894">
    <property type="protein sequence ID" value="ETW98922.1"/>
    <property type="molecule type" value="Genomic_DNA"/>
</dbReference>
<feature type="domain" description="SLBB" evidence="1">
    <location>
        <begin position="56"/>
        <end position="135"/>
    </location>
</feature>
<dbReference type="InterPro" id="IPR054765">
    <property type="entry name" value="SLBB_dom"/>
</dbReference>
<dbReference type="AlphaFoldDB" id="W4LLR6"/>
<comment type="caution">
    <text evidence="2">The sequence shown here is derived from an EMBL/GenBank/DDBJ whole genome shotgun (WGS) entry which is preliminary data.</text>
</comment>
<reference evidence="2 3" key="1">
    <citation type="journal article" date="2014" name="Nature">
        <title>An environmental bacterial taxon with a large and distinct metabolic repertoire.</title>
        <authorList>
            <person name="Wilson M.C."/>
            <person name="Mori T."/>
            <person name="Ruckert C."/>
            <person name="Uria A.R."/>
            <person name="Helf M.J."/>
            <person name="Takada K."/>
            <person name="Gernert C."/>
            <person name="Steffens U.A."/>
            <person name="Heycke N."/>
            <person name="Schmitt S."/>
            <person name="Rinke C."/>
            <person name="Helfrich E.J."/>
            <person name="Brachmann A.O."/>
            <person name="Gurgui C."/>
            <person name="Wakimoto T."/>
            <person name="Kracht M."/>
            <person name="Crusemann M."/>
            <person name="Hentschel U."/>
            <person name="Abe I."/>
            <person name="Matsunaga S."/>
            <person name="Kalinowski J."/>
            <person name="Takeyama H."/>
            <person name="Piel J."/>
        </authorList>
    </citation>
    <scope>NUCLEOTIDE SEQUENCE [LARGE SCALE GENOMIC DNA]</scope>
    <source>
        <strain evidence="3">TSY2</strain>
    </source>
</reference>
<proteinExistence type="predicted"/>
<dbReference type="GO" id="GO:0015159">
    <property type="term" value="F:polysaccharide transmembrane transporter activity"/>
    <property type="evidence" value="ECO:0007669"/>
    <property type="project" value="InterPro"/>
</dbReference>
<protein>
    <recommendedName>
        <fullName evidence="1">SLBB domain-containing protein</fullName>
    </recommendedName>
</protein>